<dbReference type="EMBL" id="GEVM01016506">
    <property type="protein sequence ID" value="JAU89432.1"/>
    <property type="molecule type" value="Transcribed_RNA"/>
</dbReference>
<sequence>MIENLPELVEANIYIVDVCDIKNDNIFVSLTSVKRLSLDLPHSAIKYPTGIIFHQMVSLELSILREWDEENALERWGLLPLMLDTSPKLQILKLTDTSVEQKSFSCGLGMEPAKMCT</sequence>
<name>A0A1J3JBM0_NOCCA</name>
<organism evidence="1">
    <name type="scientific">Noccaea caerulescens</name>
    <name type="common">Alpine penny-cress</name>
    <name type="synonym">Thlaspi caerulescens</name>
    <dbReference type="NCBI Taxonomy" id="107243"/>
    <lineage>
        <taxon>Eukaryota</taxon>
        <taxon>Viridiplantae</taxon>
        <taxon>Streptophyta</taxon>
        <taxon>Embryophyta</taxon>
        <taxon>Tracheophyta</taxon>
        <taxon>Spermatophyta</taxon>
        <taxon>Magnoliopsida</taxon>
        <taxon>eudicotyledons</taxon>
        <taxon>Gunneridae</taxon>
        <taxon>Pentapetalae</taxon>
        <taxon>rosids</taxon>
        <taxon>malvids</taxon>
        <taxon>Brassicales</taxon>
        <taxon>Brassicaceae</taxon>
        <taxon>Coluteocarpeae</taxon>
        <taxon>Noccaea</taxon>
    </lineage>
</organism>
<proteinExistence type="predicted"/>
<reference evidence="1" key="1">
    <citation type="submission" date="2016-07" db="EMBL/GenBank/DDBJ databases">
        <title>De novo transcriptome assembly of four accessions of the metal hyperaccumulator plant Noccaea caerulescens.</title>
        <authorList>
            <person name="Blande D."/>
            <person name="Halimaa P."/>
            <person name="Tervahauta A.I."/>
            <person name="Aarts M.G."/>
            <person name="Karenlampi S.O."/>
        </authorList>
    </citation>
    <scope>NUCLEOTIDE SEQUENCE</scope>
</reference>
<dbReference type="AlphaFoldDB" id="A0A1J3JBM0"/>
<gene>
    <name evidence="1" type="ORF">MP_TR983_c0_g1_i1_g.2576</name>
</gene>
<accession>A0A1J3JBM0</accession>
<protein>
    <submittedName>
        <fullName evidence="1">Putative F-box/FBD/LRR-repeat protein</fullName>
    </submittedName>
</protein>
<evidence type="ECO:0000313" key="1">
    <source>
        <dbReference type="EMBL" id="JAU89432.1"/>
    </source>
</evidence>